<dbReference type="EMBL" id="CP022543">
    <property type="protein sequence ID" value="ASP23703.1"/>
    <property type="molecule type" value="Genomic_DNA"/>
</dbReference>
<dbReference type="OrthoDB" id="198783at2"/>
<keyword evidence="4" id="KW-1185">Reference proteome</keyword>
<dbReference type="PROSITE" id="PS00061">
    <property type="entry name" value="ADH_SHORT"/>
    <property type="match status" value="1"/>
</dbReference>
<dbReference type="PRINTS" id="PR00081">
    <property type="entry name" value="GDHRDH"/>
</dbReference>
<dbReference type="Proteomes" id="UP000203589">
    <property type="component" value="Plasmid pSMS3-3"/>
</dbReference>
<dbReference type="SMART" id="SM00822">
    <property type="entry name" value="PKS_KR"/>
    <property type="match status" value="1"/>
</dbReference>
<dbReference type="InterPro" id="IPR002347">
    <property type="entry name" value="SDR_fam"/>
</dbReference>
<feature type="domain" description="Ketoreductase" evidence="2">
    <location>
        <begin position="16"/>
        <end position="199"/>
    </location>
</feature>
<dbReference type="SUPFAM" id="SSF51735">
    <property type="entry name" value="NAD(P)-binding Rossmann-fold domains"/>
    <property type="match status" value="1"/>
</dbReference>
<geneLocation type="plasmid" evidence="4">
    <name>psms3-3</name>
</geneLocation>
<dbReference type="FunFam" id="3.40.50.720:FF:000084">
    <property type="entry name" value="Short-chain dehydrogenase reductase"/>
    <property type="match status" value="1"/>
</dbReference>
<dbReference type="CDD" id="cd05233">
    <property type="entry name" value="SDR_c"/>
    <property type="match status" value="1"/>
</dbReference>
<dbReference type="GO" id="GO:0016616">
    <property type="term" value="F:oxidoreductase activity, acting on the CH-OH group of donors, NAD or NADP as acceptor"/>
    <property type="evidence" value="ECO:0007669"/>
    <property type="project" value="TreeGrafter"/>
</dbReference>
<keyword evidence="3" id="KW-0614">Plasmid</keyword>
<evidence type="ECO:0000313" key="3">
    <source>
        <dbReference type="EMBL" id="ASP23703.1"/>
    </source>
</evidence>
<name>A0A222EBY3_9RHOB</name>
<dbReference type="InterPro" id="IPR036291">
    <property type="entry name" value="NAD(P)-bd_dom_sf"/>
</dbReference>
<dbReference type="Pfam" id="PF13561">
    <property type="entry name" value="adh_short_C2"/>
    <property type="match status" value="1"/>
</dbReference>
<evidence type="ECO:0000259" key="2">
    <source>
        <dbReference type="SMART" id="SM00822"/>
    </source>
</evidence>
<gene>
    <name evidence="3" type="ORF">ANTHELSMS3_04602</name>
</gene>
<dbReference type="GO" id="GO:0030497">
    <property type="term" value="P:fatty acid elongation"/>
    <property type="evidence" value="ECO:0007669"/>
    <property type="project" value="TreeGrafter"/>
</dbReference>
<proteinExistence type="inferred from homology"/>
<sequence length="258" mass="26203">MPLESDAVSGGRQAGKVILITGASGDIGRAIAERLSCEGASLALLDLEAPLELVRNLPGPALPMACDVSDAASVVAAVDACVAKFGRLDGVVNNAATATEGLPVTELSLDAWNRTLAVNLTGAMLIAREAIPHMRRPQNAGGVILNVASQLGQVGAAGRAAYAVSKAGLIQLARSLAVDHAQEGIRALSLSPGAVLTSRLERRYGSAEAAEAALGARYLTGRLGTPQEVAAMAAHLLSDEAAFMTGCDVLVDGGYLAV</sequence>
<dbReference type="InterPro" id="IPR057326">
    <property type="entry name" value="KR_dom"/>
</dbReference>
<dbReference type="KEGG" id="aht:ANTHELSMS3_04602"/>
<evidence type="ECO:0000313" key="4">
    <source>
        <dbReference type="Proteomes" id="UP000203589"/>
    </source>
</evidence>
<evidence type="ECO:0000256" key="1">
    <source>
        <dbReference type="ARBA" id="ARBA00006484"/>
    </source>
</evidence>
<organism evidence="3 4">
    <name type="scientific">Antarctobacter heliothermus</name>
    <dbReference type="NCBI Taxonomy" id="74033"/>
    <lineage>
        <taxon>Bacteria</taxon>
        <taxon>Pseudomonadati</taxon>
        <taxon>Pseudomonadota</taxon>
        <taxon>Alphaproteobacteria</taxon>
        <taxon>Rhodobacterales</taxon>
        <taxon>Roseobacteraceae</taxon>
        <taxon>Antarctobacter</taxon>
    </lineage>
</organism>
<dbReference type="PANTHER" id="PTHR42760">
    <property type="entry name" value="SHORT-CHAIN DEHYDROGENASES/REDUCTASES FAMILY MEMBER"/>
    <property type="match status" value="1"/>
</dbReference>
<comment type="similarity">
    <text evidence="1">Belongs to the short-chain dehydrogenases/reductases (SDR) family.</text>
</comment>
<dbReference type="PRINTS" id="PR00080">
    <property type="entry name" value="SDRFAMILY"/>
</dbReference>
<dbReference type="Gene3D" id="3.40.50.720">
    <property type="entry name" value="NAD(P)-binding Rossmann-like Domain"/>
    <property type="match status" value="1"/>
</dbReference>
<reference evidence="3 4" key="1">
    <citation type="submission" date="2017-07" db="EMBL/GenBank/DDBJ databases">
        <title>Genome Sequence of Antarctobacter heliothermus Strain SMS3 Isolated from a culture of the Diatom Skeletonema marinoi.</title>
        <authorList>
            <person name="Topel M."/>
            <person name="Pinder M.I.M."/>
            <person name="Johansson O.N."/>
            <person name="Kourtchenko O."/>
            <person name="Godhe A."/>
            <person name="Clarke A.K."/>
        </authorList>
    </citation>
    <scope>NUCLEOTIDE SEQUENCE [LARGE SCALE GENOMIC DNA]</scope>
    <source>
        <strain evidence="3 4">SMS3</strain>
        <plasmid evidence="4">Plasmid psms3-3</plasmid>
    </source>
</reference>
<dbReference type="InterPro" id="IPR020904">
    <property type="entry name" value="Sc_DH/Rdtase_CS"/>
</dbReference>
<protein>
    <submittedName>
        <fullName evidence="3">3-ketoacyl-ACP reductase</fullName>
    </submittedName>
</protein>
<dbReference type="PANTHER" id="PTHR42760:SF129">
    <property type="entry name" value="OXIDOREDUCTASE"/>
    <property type="match status" value="1"/>
</dbReference>
<accession>A0A222EBY3</accession>
<dbReference type="RefSeq" id="WP_094037762.1">
    <property type="nucleotide sequence ID" value="NZ_CP022543.1"/>
</dbReference>
<dbReference type="AlphaFoldDB" id="A0A222EBY3"/>